<dbReference type="AlphaFoldDB" id="A0A1H7IP28"/>
<feature type="region of interest" description="Disordered" evidence="1">
    <location>
        <begin position="268"/>
        <end position="296"/>
    </location>
</feature>
<dbReference type="Proteomes" id="UP000198620">
    <property type="component" value="Unassembled WGS sequence"/>
</dbReference>
<evidence type="ECO:0000313" key="2">
    <source>
        <dbReference type="EMBL" id="SEK64196.1"/>
    </source>
</evidence>
<accession>A0A1H7IP28</accession>
<organism evidence="2 3">
    <name type="scientific">Nitrosovibrio tenuis</name>
    <dbReference type="NCBI Taxonomy" id="1233"/>
    <lineage>
        <taxon>Bacteria</taxon>
        <taxon>Pseudomonadati</taxon>
        <taxon>Pseudomonadota</taxon>
        <taxon>Betaproteobacteria</taxon>
        <taxon>Nitrosomonadales</taxon>
        <taxon>Nitrosomonadaceae</taxon>
        <taxon>Nitrosovibrio</taxon>
    </lineage>
</organism>
<feature type="compositionally biased region" description="Basic and acidic residues" evidence="1">
    <location>
        <begin position="171"/>
        <end position="181"/>
    </location>
</feature>
<dbReference type="EMBL" id="FOBH01000002">
    <property type="protein sequence ID" value="SEK64196.1"/>
    <property type="molecule type" value="Genomic_DNA"/>
</dbReference>
<keyword evidence="3" id="KW-1185">Reference proteome</keyword>
<dbReference type="OrthoDB" id="8561749at2"/>
<name>A0A1H7IP28_9PROT</name>
<reference evidence="2 3" key="1">
    <citation type="submission" date="2016-10" db="EMBL/GenBank/DDBJ databases">
        <authorList>
            <person name="de Groot N.N."/>
        </authorList>
    </citation>
    <scope>NUCLEOTIDE SEQUENCE [LARGE SCALE GENOMIC DNA]</scope>
    <source>
        <strain evidence="2 3">Nv1</strain>
    </source>
</reference>
<dbReference type="RefSeq" id="WP_090827300.1">
    <property type="nucleotide sequence ID" value="NZ_FOBH01000002.1"/>
</dbReference>
<proteinExistence type="predicted"/>
<sequence>MEVDQLTDEQIANLTPEQIEMLENDPGKIGEILDAQEAANQVPEETTSDQSDQKGHSAADSALNDENEDEPVVLTKSGKGIIPYEKHKALRVENSVLREQLQTAQSKLDGLLKHKDKAGSKTDVAEADDAIGSHLETLRDEMPELHQVISAVLEGSRKQGEKLEQTLEELKREKEESERAKQLSVAEQVAEAKDNNPDLVHWEGNDPEAWDEALRQDEILRTNSKWTNKPYAERFDEVVRRVRAIVPEASLPRRQSDPGTIKAEAKARLERAPARKPTTLSDIQGGAPATVSDEISAMSPHELTRKLMSMPAHKAAALRAELD</sequence>
<feature type="region of interest" description="Disordered" evidence="1">
    <location>
        <begin position="25"/>
        <end position="76"/>
    </location>
</feature>
<evidence type="ECO:0000313" key="3">
    <source>
        <dbReference type="Proteomes" id="UP000198620"/>
    </source>
</evidence>
<gene>
    <name evidence="2" type="ORF">SAMN05216387_102249</name>
</gene>
<feature type="region of interest" description="Disordered" evidence="1">
    <location>
        <begin position="171"/>
        <end position="205"/>
    </location>
</feature>
<evidence type="ECO:0000256" key="1">
    <source>
        <dbReference type="SAM" id="MobiDB-lite"/>
    </source>
</evidence>
<feature type="compositionally biased region" description="Basic and acidic residues" evidence="1">
    <location>
        <begin position="190"/>
        <end position="204"/>
    </location>
</feature>
<dbReference type="STRING" id="1233.SAMN05216387_102249"/>
<protein>
    <submittedName>
        <fullName evidence="2">Uncharacterized protein</fullName>
    </submittedName>
</protein>